<evidence type="ECO:0000313" key="1">
    <source>
        <dbReference type="EMBL" id="CAF1415309.1"/>
    </source>
</evidence>
<evidence type="ECO:0000313" key="3">
    <source>
        <dbReference type="Proteomes" id="UP000677228"/>
    </source>
</evidence>
<name>A0A8S2FBQ4_9BILA</name>
<dbReference type="AlphaFoldDB" id="A0A8S2FBQ4"/>
<dbReference type="EMBL" id="CAJNOK010027160">
    <property type="protein sequence ID" value="CAF1415309.1"/>
    <property type="molecule type" value="Genomic_DNA"/>
</dbReference>
<evidence type="ECO:0000313" key="2">
    <source>
        <dbReference type="EMBL" id="CAF4217859.1"/>
    </source>
</evidence>
<accession>A0A8S2FBQ4</accession>
<dbReference type="Proteomes" id="UP000682733">
    <property type="component" value="Unassembled WGS sequence"/>
</dbReference>
<protein>
    <submittedName>
        <fullName evidence="1">Uncharacterized protein</fullName>
    </submittedName>
</protein>
<gene>
    <name evidence="1" type="ORF">OVA965_LOCUS33508</name>
    <name evidence="2" type="ORF">TMI583_LOCUS34398</name>
</gene>
<sequence>MINECTTSKDVDVKGFPKKYVAFSGEVSGVCVHAKNNVEHDVSNILVFGEENLLVDLRSLNDHNATPGIGRSADLLHEDDNAKRSTSAENVLIHAALMYDVTRYAVCKDYYFRH</sequence>
<comment type="caution">
    <text evidence="1">The sequence shown here is derived from an EMBL/GenBank/DDBJ whole genome shotgun (WGS) entry which is preliminary data.</text>
</comment>
<organism evidence="1 3">
    <name type="scientific">Didymodactylos carnosus</name>
    <dbReference type="NCBI Taxonomy" id="1234261"/>
    <lineage>
        <taxon>Eukaryota</taxon>
        <taxon>Metazoa</taxon>
        <taxon>Spiralia</taxon>
        <taxon>Gnathifera</taxon>
        <taxon>Rotifera</taxon>
        <taxon>Eurotatoria</taxon>
        <taxon>Bdelloidea</taxon>
        <taxon>Philodinida</taxon>
        <taxon>Philodinidae</taxon>
        <taxon>Didymodactylos</taxon>
    </lineage>
</organism>
<proteinExistence type="predicted"/>
<reference evidence="1" key="1">
    <citation type="submission" date="2021-02" db="EMBL/GenBank/DDBJ databases">
        <authorList>
            <person name="Nowell W R."/>
        </authorList>
    </citation>
    <scope>NUCLEOTIDE SEQUENCE</scope>
</reference>
<dbReference type="EMBL" id="CAJOBA010048910">
    <property type="protein sequence ID" value="CAF4217859.1"/>
    <property type="molecule type" value="Genomic_DNA"/>
</dbReference>
<dbReference type="Proteomes" id="UP000677228">
    <property type="component" value="Unassembled WGS sequence"/>
</dbReference>